<sequence>MPGALPAPSSDKIFSELGVWSVPIPNMSYEREWVLNLSAYLQEGVRTQPLHKKE</sequence>
<gene>
    <name evidence="1" type="ORF">DPMN_141190</name>
</gene>
<organism evidence="1 2">
    <name type="scientific">Dreissena polymorpha</name>
    <name type="common">Zebra mussel</name>
    <name type="synonym">Mytilus polymorpha</name>
    <dbReference type="NCBI Taxonomy" id="45954"/>
    <lineage>
        <taxon>Eukaryota</taxon>
        <taxon>Metazoa</taxon>
        <taxon>Spiralia</taxon>
        <taxon>Lophotrochozoa</taxon>
        <taxon>Mollusca</taxon>
        <taxon>Bivalvia</taxon>
        <taxon>Autobranchia</taxon>
        <taxon>Heteroconchia</taxon>
        <taxon>Euheterodonta</taxon>
        <taxon>Imparidentia</taxon>
        <taxon>Neoheterodontei</taxon>
        <taxon>Myida</taxon>
        <taxon>Dreissenoidea</taxon>
        <taxon>Dreissenidae</taxon>
        <taxon>Dreissena</taxon>
    </lineage>
</organism>
<name>A0A9D4JHD8_DREPO</name>
<evidence type="ECO:0000313" key="2">
    <source>
        <dbReference type="Proteomes" id="UP000828390"/>
    </source>
</evidence>
<proteinExistence type="predicted"/>
<dbReference type="Proteomes" id="UP000828390">
    <property type="component" value="Unassembled WGS sequence"/>
</dbReference>
<dbReference type="AlphaFoldDB" id="A0A9D4JHD8"/>
<evidence type="ECO:0000313" key="1">
    <source>
        <dbReference type="EMBL" id="KAH3812751.1"/>
    </source>
</evidence>
<accession>A0A9D4JHD8</accession>
<comment type="caution">
    <text evidence="1">The sequence shown here is derived from an EMBL/GenBank/DDBJ whole genome shotgun (WGS) entry which is preliminary data.</text>
</comment>
<reference evidence="1" key="2">
    <citation type="submission" date="2020-11" db="EMBL/GenBank/DDBJ databases">
        <authorList>
            <person name="McCartney M.A."/>
            <person name="Auch B."/>
            <person name="Kono T."/>
            <person name="Mallez S."/>
            <person name="Becker A."/>
            <person name="Gohl D.M."/>
            <person name="Silverstein K.A.T."/>
            <person name="Koren S."/>
            <person name="Bechman K.B."/>
            <person name="Herman A."/>
            <person name="Abrahante J.E."/>
            <person name="Garbe J."/>
        </authorList>
    </citation>
    <scope>NUCLEOTIDE SEQUENCE</scope>
    <source>
        <strain evidence="1">Duluth1</strain>
        <tissue evidence="1">Whole animal</tissue>
    </source>
</reference>
<reference evidence="1" key="1">
    <citation type="journal article" date="2019" name="bioRxiv">
        <title>The Genome of the Zebra Mussel, Dreissena polymorpha: A Resource for Invasive Species Research.</title>
        <authorList>
            <person name="McCartney M.A."/>
            <person name="Auch B."/>
            <person name="Kono T."/>
            <person name="Mallez S."/>
            <person name="Zhang Y."/>
            <person name="Obille A."/>
            <person name="Becker A."/>
            <person name="Abrahante J.E."/>
            <person name="Garbe J."/>
            <person name="Badalamenti J.P."/>
            <person name="Herman A."/>
            <person name="Mangelson H."/>
            <person name="Liachko I."/>
            <person name="Sullivan S."/>
            <person name="Sone E.D."/>
            <person name="Koren S."/>
            <person name="Silverstein K.A.T."/>
            <person name="Beckman K.B."/>
            <person name="Gohl D.M."/>
        </authorList>
    </citation>
    <scope>NUCLEOTIDE SEQUENCE</scope>
    <source>
        <strain evidence="1">Duluth1</strain>
        <tissue evidence="1">Whole animal</tissue>
    </source>
</reference>
<dbReference type="EMBL" id="JAIWYP010000006">
    <property type="protein sequence ID" value="KAH3812751.1"/>
    <property type="molecule type" value="Genomic_DNA"/>
</dbReference>
<protein>
    <submittedName>
        <fullName evidence="1">Uncharacterized protein</fullName>
    </submittedName>
</protein>
<keyword evidence="2" id="KW-1185">Reference proteome</keyword>